<proteinExistence type="inferred from homology"/>
<gene>
    <name evidence="8" type="ORF">Sste5346_010345</name>
</gene>
<protein>
    <recommendedName>
        <fullName evidence="3">beta-galactosidase</fullName>
        <ecNumber evidence="3">3.2.1.23</ecNumber>
    </recommendedName>
    <alternativeName>
        <fullName evidence="6">Lactase</fullName>
    </alternativeName>
</protein>
<evidence type="ECO:0000256" key="3">
    <source>
        <dbReference type="ARBA" id="ARBA00012756"/>
    </source>
</evidence>
<evidence type="ECO:0000256" key="6">
    <source>
        <dbReference type="ARBA" id="ARBA00032230"/>
    </source>
</evidence>
<feature type="domain" description="Beta galactosidase small chain/" evidence="7">
    <location>
        <begin position="755"/>
        <end position="1039"/>
    </location>
</feature>
<dbReference type="Gene3D" id="2.60.40.10">
    <property type="entry name" value="Immunoglobulins"/>
    <property type="match status" value="2"/>
</dbReference>
<dbReference type="EC" id="3.2.1.23" evidence="3"/>
<dbReference type="SUPFAM" id="SSF49303">
    <property type="entry name" value="beta-Galactosidase/glucuronidase domain"/>
    <property type="match status" value="2"/>
</dbReference>
<dbReference type="PANTHER" id="PTHR46323">
    <property type="entry name" value="BETA-GALACTOSIDASE"/>
    <property type="match status" value="1"/>
</dbReference>
<keyword evidence="4" id="KW-0378">Hydrolase</keyword>
<dbReference type="SUPFAM" id="SSF74650">
    <property type="entry name" value="Galactose mutarotase-like"/>
    <property type="match status" value="1"/>
</dbReference>
<dbReference type="InterPro" id="IPR032312">
    <property type="entry name" value="LacZ_4"/>
</dbReference>
<keyword evidence="9" id="KW-1185">Reference proteome</keyword>
<dbReference type="Pfam" id="PF02836">
    <property type="entry name" value="Glyco_hydro_2_C"/>
    <property type="match status" value="1"/>
</dbReference>
<evidence type="ECO:0000256" key="5">
    <source>
        <dbReference type="ARBA" id="ARBA00023295"/>
    </source>
</evidence>
<evidence type="ECO:0000259" key="7">
    <source>
        <dbReference type="SMART" id="SM01038"/>
    </source>
</evidence>
<dbReference type="InterPro" id="IPR050347">
    <property type="entry name" value="Bact_Beta-galactosidase"/>
</dbReference>
<dbReference type="InterPro" id="IPR008979">
    <property type="entry name" value="Galactose-bd-like_sf"/>
</dbReference>
<comment type="similarity">
    <text evidence="2">Belongs to the glycosyl hydrolase 2 family.</text>
</comment>
<dbReference type="Proteomes" id="UP001583186">
    <property type="component" value="Unassembled WGS sequence"/>
</dbReference>
<dbReference type="Pfam" id="PF02837">
    <property type="entry name" value="Glyco_hydro_2_N"/>
    <property type="match status" value="1"/>
</dbReference>
<dbReference type="InterPro" id="IPR004199">
    <property type="entry name" value="B-gal_small/dom_5"/>
</dbReference>
<dbReference type="InterPro" id="IPR017853">
    <property type="entry name" value="GH"/>
</dbReference>
<keyword evidence="5" id="KW-0326">Glycosidase</keyword>
<dbReference type="SUPFAM" id="SSF49785">
    <property type="entry name" value="Galactose-binding domain-like"/>
    <property type="match status" value="1"/>
</dbReference>
<dbReference type="InterPro" id="IPR011013">
    <property type="entry name" value="Gal_mutarotase_sf_dom"/>
</dbReference>
<comment type="caution">
    <text evidence="8">The sequence shown here is derived from an EMBL/GenBank/DDBJ whole genome shotgun (WGS) entry which is preliminary data.</text>
</comment>
<dbReference type="PRINTS" id="PR00132">
    <property type="entry name" value="GLHYDRLASE2"/>
</dbReference>
<dbReference type="Gene3D" id="2.70.98.10">
    <property type="match status" value="1"/>
</dbReference>
<evidence type="ECO:0000256" key="2">
    <source>
        <dbReference type="ARBA" id="ARBA00007401"/>
    </source>
</evidence>
<name>A0ABR3YFY3_9PEZI</name>
<dbReference type="Pfam" id="PF00703">
    <property type="entry name" value="Glyco_hydro_2"/>
    <property type="match status" value="1"/>
</dbReference>
<comment type="catalytic activity">
    <reaction evidence="1">
        <text>Hydrolysis of terminal non-reducing beta-D-galactose residues in beta-D-galactosides.</text>
        <dbReference type="EC" id="3.2.1.23"/>
    </reaction>
</comment>
<dbReference type="Pfam" id="PF02929">
    <property type="entry name" value="Bgal_small_N"/>
    <property type="match status" value="1"/>
</dbReference>
<evidence type="ECO:0000256" key="4">
    <source>
        <dbReference type="ARBA" id="ARBA00022801"/>
    </source>
</evidence>
<evidence type="ECO:0000313" key="8">
    <source>
        <dbReference type="EMBL" id="KAL1887228.1"/>
    </source>
</evidence>
<dbReference type="SMART" id="SM01038">
    <property type="entry name" value="Bgal_small_N"/>
    <property type="match status" value="1"/>
</dbReference>
<dbReference type="InterPro" id="IPR036156">
    <property type="entry name" value="Beta-gal/glucu_dom_sf"/>
</dbReference>
<accession>A0ABR3YFY3</accession>
<dbReference type="Pfam" id="PF16353">
    <property type="entry name" value="LacZ_4"/>
    <property type="match status" value="1"/>
</dbReference>
<dbReference type="InterPro" id="IPR013783">
    <property type="entry name" value="Ig-like_fold"/>
</dbReference>
<dbReference type="InterPro" id="IPR023232">
    <property type="entry name" value="Glyco_hydro_2_AS"/>
</dbReference>
<sequence length="1039" mass="116852">MAGTLLCPTKPDWCNINVIHRNLLPPRSYFFLYRNQDEALEDRAEKACSVSLSGTWKFHHCQSPFDAPQNLTDLSTESTNWNDIQVPGHWQLQGWGKPHYSNINYIFPADPPNVPSFRNETGTYIRKFAVPAEFDGQQLRLRFEGVDSSFHVYVNGHEVGYSQGARNPSEFDISTAVLSSQENTLAVRVYQFCDGSYLEDQDQWRMSGIFRDVFLLAFPEAHIADFRVKTLLQDDFIDAVLDVDIETHGQGIVYLTLLDDKGEKVLRASKEAINGETAHFSLPVSKPRLWTAEDPQLYRLLLSFGERFVAQNVGFRRVEIKDGILQVNGRRIVFRGVNRHEHHAELGRAVPYDFMKADLLLMKQHNINCIRTCHQPSDPRFYKLADELGFWVMDEADLECHGFVTVDRVALSDEDKTKSFMERIDLIYGRAARWTTDNPGWEAQYLDRVVQLFHRDKNHPSVLIWSLGNESFDGCNTYTMSNKLRVLDDTRPIHYEGDRQAKYTDIWSQMYLDPDELIRQVTKVGAGKPLILCEYAHAMGNGPGNLAEHIAAFYAYPQLQGGMVWEWASHGLKTTDATTDSEVYAYGGLFGDRPNDANFVMDGLCFSNHTPSPGLTEYAKAIEPVQVHGGVEGNSVIIINRYDTVSLDHLACHAWLVGDSIKTQLGVVVIPTGVAPHTEARLSIPSLDSALANVDGEAYLQLQFSLRESTLWAQSGHIVAASQVQLRAPSSIITTERVPMTTVPPKVEERTSALVISAGTSTWTVSLSQGKLTSWVKAGIEILQPGQVLELGIYRATTDNDNRKEALEWREKFVHLSRDEPRHVSWTSNAKDLSAMVTIQSRIAPPSMSWGFTSTTIYTFSSDGSLHIECSGEPIEAIDFPPNFPRLGFSFSLAPFFQNVEWFGRGPGESYKDKKNSQLFGNWSSTVDNLFTEYECPQESANRTDVRWVKFLSSSDSGATALKASFGTQEGFSFAATHYTPEDLDGAKYPFQLHANKKDYVVVRLDAQHHGLGTGSCGPKTLDKYALKPQPFSFHIHFQ</sequence>
<dbReference type="PANTHER" id="PTHR46323:SF2">
    <property type="entry name" value="BETA-GALACTOSIDASE"/>
    <property type="match status" value="1"/>
</dbReference>
<dbReference type="InterPro" id="IPR006101">
    <property type="entry name" value="Glyco_hydro_2"/>
</dbReference>
<evidence type="ECO:0000313" key="9">
    <source>
        <dbReference type="Proteomes" id="UP001583186"/>
    </source>
</evidence>
<dbReference type="SUPFAM" id="SSF51445">
    <property type="entry name" value="(Trans)glycosidases"/>
    <property type="match status" value="1"/>
</dbReference>
<reference evidence="8 9" key="1">
    <citation type="journal article" date="2024" name="IMA Fungus">
        <title>IMA Genome - F19 : A genome assembly and annotation guide to empower mycologists, including annotated draft genome sequences of Ceratocystis pirilliformis, Diaporthe australafricana, Fusarium ophioides, Paecilomyces lecythidis, and Sporothrix stenoceras.</title>
        <authorList>
            <person name="Aylward J."/>
            <person name="Wilson A.M."/>
            <person name="Visagie C.M."/>
            <person name="Spraker J."/>
            <person name="Barnes I."/>
            <person name="Buitendag C."/>
            <person name="Ceriani C."/>
            <person name="Del Mar Angel L."/>
            <person name="du Plessis D."/>
            <person name="Fuchs T."/>
            <person name="Gasser K."/>
            <person name="Kramer D."/>
            <person name="Li W."/>
            <person name="Munsamy K."/>
            <person name="Piso A."/>
            <person name="Price J.L."/>
            <person name="Sonnekus B."/>
            <person name="Thomas C."/>
            <person name="van der Nest A."/>
            <person name="van Dijk A."/>
            <person name="van Heerden A."/>
            <person name="van Vuuren N."/>
            <person name="Yilmaz N."/>
            <person name="Duong T.A."/>
            <person name="van der Merwe N.A."/>
            <person name="Wingfield M.J."/>
            <person name="Wingfield B.D."/>
        </authorList>
    </citation>
    <scope>NUCLEOTIDE SEQUENCE [LARGE SCALE GENOMIC DNA]</scope>
    <source>
        <strain evidence="8 9">CMW 5346</strain>
    </source>
</reference>
<dbReference type="InterPro" id="IPR006103">
    <property type="entry name" value="Glyco_hydro_2_cat"/>
</dbReference>
<dbReference type="Gene3D" id="3.20.20.80">
    <property type="entry name" value="Glycosidases"/>
    <property type="match status" value="1"/>
</dbReference>
<organism evidence="8 9">
    <name type="scientific">Sporothrix stenoceras</name>
    <dbReference type="NCBI Taxonomy" id="5173"/>
    <lineage>
        <taxon>Eukaryota</taxon>
        <taxon>Fungi</taxon>
        <taxon>Dikarya</taxon>
        <taxon>Ascomycota</taxon>
        <taxon>Pezizomycotina</taxon>
        <taxon>Sordariomycetes</taxon>
        <taxon>Sordariomycetidae</taxon>
        <taxon>Ophiostomatales</taxon>
        <taxon>Ophiostomataceae</taxon>
        <taxon>Sporothrix</taxon>
    </lineage>
</organism>
<dbReference type="EMBL" id="JAWCUI010000134">
    <property type="protein sequence ID" value="KAL1887228.1"/>
    <property type="molecule type" value="Genomic_DNA"/>
</dbReference>
<dbReference type="PROSITE" id="PS00608">
    <property type="entry name" value="GLYCOSYL_HYDROL_F2_2"/>
    <property type="match status" value="1"/>
</dbReference>
<dbReference type="InterPro" id="IPR014718">
    <property type="entry name" value="GH-type_carb-bd"/>
</dbReference>
<evidence type="ECO:0000256" key="1">
    <source>
        <dbReference type="ARBA" id="ARBA00001412"/>
    </source>
</evidence>
<dbReference type="InterPro" id="IPR006104">
    <property type="entry name" value="Glyco_hydro_2_N"/>
</dbReference>
<dbReference type="Gene3D" id="2.60.120.260">
    <property type="entry name" value="Galactose-binding domain-like"/>
    <property type="match status" value="1"/>
</dbReference>
<dbReference type="InterPro" id="IPR006102">
    <property type="entry name" value="Ig-like_GH2"/>
</dbReference>